<dbReference type="InterPro" id="IPR036259">
    <property type="entry name" value="MFS_trans_sf"/>
</dbReference>
<evidence type="ECO:0000259" key="13">
    <source>
        <dbReference type="PROSITE" id="PS50850"/>
    </source>
</evidence>
<dbReference type="SUPFAM" id="SSF103473">
    <property type="entry name" value="MFS general substrate transporter"/>
    <property type="match status" value="1"/>
</dbReference>
<evidence type="ECO:0000256" key="10">
    <source>
        <dbReference type="ARBA" id="ARBA00054632"/>
    </source>
</evidence>
<evidence type="ECO:0000256" key="9">
    <source>
        <dbReference type="ARBA" id="ARBA00023201"/>
    </source>
</evidence>
<evidence type="ECO:0000313" key="14">
    <source>
        <dbReference type="EMBL" id="CAH1116592.1"/>
    </source>
</evidence>
<evidence type="ECO:0000256" key="12">
    <source>
        <dbReference type="SAM" id="Phobius"/>
    </source>
</evidence>
<dbReference type="GO" id="GO:0016020">
    <property type="term" value="C:membrane"/>
    <property type="evidence" value="ECO:0007669"/>
    <property type="project" value="UniProtKB-SubCell"/>
</dbReference>
<keyword evidence="15" id="KW-1185">Reference proteome</keyword>
<dbReference type="PANTHER" id="PTHR11662:SF280">
    <property type="entry name" value="FI21844P1-RELATED"/>
    <property type="match status" value="1"/>
</dbReference>
<reference evidence="14" key="2">
    <citation type="submission" date="2022-10" db="EMBL/GenBank/DDBJ databases">
        <authorList>
            <consortium name="ENA_rothamsted_submissions"/>
            <consortium name="culmorum"/>
            <person name="King R."/>
        </authorList>
    </citation>
    <scope>NUCLEOTIDE SEQUENCE</scope>
</reference>
<gene>
    <name evidence="14" type="ORF">PHAECO_LOCUS728</name>
</gene>
<evidence type="ECO:0000313" key="15">
    <source>
        <dbReference type="Proteomes" id="UP001153737"/>
    </source>
</evidence>
<feature type="transmembrane region" description="Helical" evidence="12">
    <location>
        <begin position="404"/>
        <end position="429"/>
    </location>
</feature>
<dbReference type="CDD" id="cd17318">
    <property type="entry name" value="MFS_SLC17"/>
    <property type="match status" value="1"/>
</dbReference>
<feature type="transmembrane region" description="Helical" evidence="12">
    <location>
        <begin position="210"/>
        <end position="227"/>
    </location>
</feature>
<dbReference type="InterPro" id="IPR020846">
    <property type="entry name" value="MFS_dom"/>
</dbReference>
<keyword evidence="6 12" id="KW-1133">Transmembrane helix</keyword>
<dbReference type="AlphaFoldDB" id="A0A9P0GM39"/>
<proteinExistence type="inferred from homology"/>
<dbReference type="Proteomes" id="UP001153737">
    <property type="component" value="Chromosome 1"/>
</dbReference>
<protein>
    <recommendedName>
        <fullName evidence="11">Putative inorganic phosphate cotransporter</fullName>
    </recommendedName>
</protein>
<reference evidence="14" key="1">
    <citation type="submission" date="2022-01" db="EMBL/GenBank/DDBJ databases">
        <authorList>
            <person name="King R."/>
        </authorList>
    </citation>
    <scope>NUCLEOTIDE SEQUENCE</scope>
</reference>
<feature type="transmembrane region" description="Helical" evidence="12">
    <location>
        <begin position="372"/>
        <end position="392"/>
    </location>
</feature>
<comment type="function">
    <text evidence="10">May be an inorganic phosphate cotransporter.</text>
</comment>
<keyword evidence="5" id="KW-0769">Symport</keyword>
<dbReference type="InterPro" id="IPR050382">
    <property type="entry name" value="MFS_Na/Anion_cotransporter"/>
</dbReference>
<dbReference type="FunFam" id="1.20.1250.20:FF:000144">
    <property type="entry name" value="Picot, isoform B"/>
    <property type="match status" value="1"/>
</dbReference>
<dbReference type="EMBL" id="OU896707">
    <property type="protein sequence ID" value="CAH1116592.1"/>
    <property type="molecule type" value="Genomic_DNA"/>
</dbReference>
<dbReference type="GO" id="GO:0006814">
    <property type="term" value="P:sodium ion transport"/>
    <property type="evidence" value="ECO:0007669"/>
    <property type="project" value="UniProtKB-KW"/>
</dbReference>
<dbReference type="OrthoDB" id="2985014at2759"/>
<evidence type="ECO:0000256" key="2">
    <source>
        <dbReference type="ARBA" id="ARBA00008586"/>
    </source>
</evidence>
<feature type="transmembrane region" description="Helical" evidence="12">
    <location>
        <begin position="316"/>
        <end position="335"/>
    </location>
</feature>
<keyword evidence="7" id="KW-0915">Sodium</keyword>
<dbReference type="InterPro" id="IPR011701">
    <property type="entry name" value="MFS"/>
</dbReference>
<keyword evidence="9" id="KW-0739">Sodium transport</keyword>
<dbReference type="GO" id="GO:0015293">
    <property type="term" value="F:symporter activity"/>
    <property type="evidence" value="ECO:0007669"/>
    <property type="project" value="UniProtKB-KW"/>
</dbReference>
<feature type="transmembrane region" description="Helical" evidence="12">
    <location>
        <begin position="177"/>
        <end position="198"/>
    </location>
</feature>
<dbReference type="PROSITE" id="PS50850">
    <property type="entry name" value="MFS"/>
    <property type="match status" value="1"/>
</dbReference>
<keyword evidence="8 12" id="KW-0472">Membrane</keyword>
<evidence type="ECO:0000256" key="8">
    <source>
        <dbReference type="ARBA" id="ARBA00023136"/>
    </source>
</evidence>
<dbReference type="Pfam" id="PF07690">
    <property type="entry name" value="MFS_1"/>
    <property type="match status" value="1"/>
</dbReference>
<dbReference type="GO" id="GO:0006820">
    <property type="term" value="P:monoatomic anion transport"/>
    <property type="evidence" value="ECO:0007669"/>
    <property type="project" value="TreeGrafter"/>
</dbReference>
<evidence type="ECO:0000256" key="3">
    <source>
        <dbReference type="ARBA" id="ARBA00022448"/>
    </source>
</evidence>
<feature type="transmembrane region" description="Helical" evidence="12">
    <location>
        <begin position="116"/>
        <end position="135"/>
    </location>
</feature>
<evidence type="ECO:0000256" key="1">
    <source>
        <dbReference type="ARBA" id="ARBA00004141"/>
    </source>
</evidence>
<dbReference type="PANTHER" id="PTHR11662">
    <property type="entry name" value="SOLUTE CARRIER FAMILY 17"/>
    <property type="match status" value="1"/>
</dbReference>
<keyword evidence="4 12" id="KW-0812">Transmembrane</keyword>
<organism evidence="14 15">
    <name type="scientific">Phaedon cochleariae</name>
    <name type="common">Mustard beetle</name>
    <dbReference type="NCBI Taxonomy" id="80249"/>
    <lineage>
        <taxon>Eukaryota</taxon>
        <taxon>Metazoa</taxon>
        <taxon>Ecdysozoa</taxon>
        <taxon>Arthropoda</taxon>
        <taxon>Hexapoda</taxon>
        <taxon>Insecta</taxon>
        <taxon>Pterygota</taxon>
        <taxon>Neoptera</taxon>
        <taxon>Endopterygota</taxon>
        <taxon>Coleoptera</taxon>
        <taxon>Polyphaga</taxon>
        <taxon>Cucujiformia</taxon>
        <taxon>Chrysomeloidea</taxon>
        <taxon>Chrysomelidae</taxon>
        <taxon>Chrysomelinae</taxon>
        <taxon>Chrysomelini</taxon>
        <taxon>Phaedon</taxon>
    </lineage>
</organism>
<evidence type="ECO:0000256" key="11">
    <source>
        <dbReference type="ARBA" id="ARBA00068450"/>
    </source>
</evidence>
<sequence length="498" mass="55028">MQVNNHEQRQPLLANNCYSSYTQQDFLLPELKGPSIGIRHVQAMLMFLLLAIGIGMRVHMSVAIVAMTDNSTSSNPDVPTYDWDNKSVILSSFYWGYILLQLWAGELGRTFGTKKFLAGAMFVNSTACLLVPILASQLGSYGVMGCRMVQGMAQGFFYPSIYNVLGRWSPKEERSTLGAFALSGNAFGTILTMPIVGFMSASSFGWPSTFYLFGVLGFSWMILWLYFGSSSPSEHGSITDFEKKYIEDTMGDQDSNQKKGAPWKAILTSAPVWAIVFTHIGQTWGYTTLITEIPNYMNNVMKFDMNSNGVLSGSPYLIYFILTCFCGVLADYTINKEILSRANTRKIFTTTASVIPAAALMILSFLPDDSRILSVSMLMVAVASNAGINGGFNVNHIDLSPKYAGILVALGNSSGNLFAILAPLLVQIIVTDETDKSQWRIIFITSALWYLASNVIYVLFASGDIQWWNDDSENLKKNESDDVPETKITNISTIMKNI</sequence>
<feature type="transmembrane region" description="Helical" evidence="12">
    <location>
        <begin position="441"/>
        <end position="460"/>
    </location>
</feature>
<feature type="transmembrane region" description="Helical" evidence="12">
    <location>
        <begin position="45"/>
        <end position="67"/>
    </location>
</feature>
<evidence type="ECO:0000256" key="6">
    <source>
        <dbReference type="ARBA" id="ARBA00022989"/>
    </source>
</evidence>
<dbReference type="Gene3D" id="1.20.1250.20">
    <property type="entry name" value="MFS general substrate transporter like domains"/>
    <property type="match status" value="2"/>
</dbReference>
<evidence type="ECO:0000256" key="7">
    <source>
        <dbReference type="ARBA" id="ARBA00023053"/>
    </source>
</evidence>
<keyword evidence="9" id="KW-0406">Ion transport</keyword>
<comment type="subcellular location">
    <subcellularLocation>
        <location evidence="1">Membrane</location>
        <topology evidence="1">Multi-pass membrane protein</topology>
    </subcellularLocation>
</comment>
<feature type="domain" description="Major facilitator superfamily (MFS) profile" evidence="13">
    <location>
        <begin position="39"/>
        <end position="464"/>
    </location>
</feature>
<feature type="transmembrane region" description="Helical" evidence="12">
    <location>
        <begin position="87"/>
        <end position="104"/>
    </location>
</feature>
<comment type="similarity">
    <text evidence="2">Belongs to the major facilitator superfamily. Sodium/anion cotransporter family.</text>
</comment>
<feature type="transmembrane region" description="Helical" evidence="12">
    <location>
        <begin position="347"/>
        <end position="366"/>
    </location>
</feature>
<name>A0A9P0GM39_PHACE</name>
<evidence type="ECO:0000256" key="4">
    <source>
        <dbReference type="ARBA" id="ARBA00022692"/>
    </source>
</evidence>
<evidence type="ECO:0000256" key="5">
    <source>
        <dbReference type="ARBA" id="ARBA00022847"/>
    </source>
</evidence>
<accession>A0A9P0GM39</accession>
<dbReference type="FunFam" id="1.20.1250.20:FF:000003">
    <property type="entry name" value="Solute carrier family 17 member 3"/>
    <property type="match status" value="1"/>
</dbReference>
<keyword evidence="3" id="KW-0813">Transport</keyword>